<sequence length="332" mass="33259">MADVPVTAGVLGVRLPLVQAGMGGVAGPALAAAVAEAGALGTVALYRVDASTAAELVRRTAENTAATFGVNVIPEVAGATLPAQVAAVLDAADRRLVINVYGLPPSWLVPRAHDAGHTVLVQVGSAADAQRAAADGADVLAVQGVEAGGHHLGDRPVADLLAEVLDRGVSVPVLAAGGIQRADQVAEHLRAGAGGCLCGTAFVVAAEAAAHPDYQAAIVAAGEDATTVTDRFAIGWPGRRHRVLRSAVTQAAQPPAGRFVAWTTVTGRRLPVPRGSAAVPTVETQGGIAEMARYAGTGARWVTAVEPAAEIVSRLTGLPATGESVARVGSAL</sequence>
<dbReference type="RefSeq" id="WP_093408992.1">
    <property type="nucleotide sequence ID" value="NZ_BOPD01000038.1"/>
</dbReference>
<dbReference type="Pfam" id="PF03060">
    <property type="entry name" value="NMO"/>
    <property type="match status" value="2"/>
</dbReference>
<proteinExistence type="predicted"/>
<dbReference type="EMBL" id="BOPD01000038">
    <property type="protein sequence ID" value="GIJ35911.1"/>
    <property type="molecule type" value="Genomic_DNA"/>
</dbReference>
<protein>
    <submittedName>
        <fullName evidence="1">2-nitropropane dioxygenase</fullName>
    </submittedName>
</protein>
<evidence type="ECO:0000313" key="1">
    <source>
        <dbReference type="EMBL" id="GIJ35911.1"/>
    </source>
</evidence>
<keyword evidence="1" id="KW-0223">Dioxygenase</keyword>
<dbReference type="SUPFAM" id="SSF51412">
    <property type="entry name" value="Inosine monophosphate dehydrogenase (IMPDH)"/>
    <property type="match status" value="1"/>
</dbReference>
<reference evidence="1" key="1">
    <citation type="submission" date="2021-01" db="EMBL/GenBank/DDBJ databases">
        <title>Whole genome shotgun sequence of Verrucosispora sediminis NBRC 107745.</title>
        <authorList>
            <person name="Komaki H."/>
            <person name="Tamura T."/>
        </authorList>
    </citation>
    <scope>NUCLEOTIDE SEQUENCE</scope>
    <source>
        <strain evidence="1">NBRC 107745</strain>
    </source>
</reference>
<keyword evidence="2" id="KW-1185">Reference proteome</keyword>
<dbReference type="PANTHER" id="PTHR32332">
    <property type="entry name" value="2-NITROPROPANE DIOXYGENASE"/>
    <property type="match status" value="1"/>
</dbReference>
<organism evidence="1 2">
    <name type="scientific">Micromonospora sediminimaris</name>
    <dbReference type="NCBI Taxonomy" id="547162"/>
    <lineage>
        <taxon>Bacteria</taxon>
        <taxon>Bacillati</taxon>
        <taxon>Actinomycetota</taxon>
        <taxon>Actinomycetes</taxon>
        <taxon>Micromonosporales</taxon>
        <taxon>Micromonosporaceae</taxon>
        <taxon>Micromonospora</taxon>
    </lineage>
</organism>
<gene>
    <name evidence="1" type="ORF">Vse01_50590</name>
</gene>
<keyword evidence="1" id="KW-0560">Oxidoreductase</keyword>
<dbReference type="Proteomes" id="UP000607311">
    <property type="component" value="Unassembled WGS sequence"/>
</dbReference>
<evidence type="ECO:0000313" key="2">
    <source>
        <dbReference type="Proteomes" id="UP000607311"/>
    </source>
</evidence>
<name>A0A9W5UVQ3_9ACTN</name>
<dbReference type="OrthoDB" id="7165168at2"/>
<accession>A0A9W5UVQ3</accession>
<dbReference type="AlphaFoldDB" id="A0A9W5UVQ3"/>
<dbReference type="PANTHER" id="PTHR32332:SF20">
    <property type="entry name" value="2-NITROPROPANE DIOXYGENASE-LIKE PROTEIN"/>
    <property type="match status" value="1"/>
</dbReference>
<dbReference type="Gene3D" id="3.20.20.70">
    <property type="entry name" value="Aldolase class I"/>
    <property type="match status" value="1"/>
</dbReference>
<dbReference type="InterPro" id="IPR013785">
    <property type="entry name" value="Aldolase_TIM"/>
</dbReference>
<dbReference type="GO" id="GO:0051213">
    <property type="term" value="F:dioxygenase activity"/>
    <property type="evidence" value="ECO:0007669"/>
    <property type="project" value="UniProtKB-KW"/>
</dbReference>
<comment type="caution">
    <text evidence="1">The sequence shown here is derived from an EMBL/GenBank/DDBJ whole genome shotgun (WGS) entry which is preliminary data.</text>
</comment>